<keyword evidence="1" id="KW-0805">Transcription regulation</keyword>
<gene>
    <name evidence="5" type="ORF">ACFQRG_19430</name>
</gene>
<sequence>MSVTIKDVARVAGVSYSTVSKALNNSPLVKEKTKIKILQAAKQLGYQPNFAAKSLVSKKSSIIGVVWPTVERMAWSALATNINDALVKKSYNMLLSINPLASAISIFNQFRVDGILVFQEERTLLESTDIKSTVPILFYGESGSSHYPEINVNRRKAIFEAVRYLAEMGHRRIAYIGDLSHKEANQQEKLIGFSEGIMQFGLVSHPDMAVHVKKLSWEEGFRATKQLLQSSYRPTAIVSASYDLSAGIIRAVRDASLRIPIDISLISYDNIPQMAGLEIPLTAVGTPVDKLAENLVEALLKIIEHPDSIHPFDDIDIELNERASCGPPLK</sequence>
<dbReference type="InterPro" id="IPR028082">
    <property type="entry name" value="Peripla_BP_I"/>
</dbReference>
<dbReference type="Gene3D" id="1.10.260.40">
    <property type="entry name" value="lambda repressor-like DNA-binding domains"/>
    <property type="match status" value="1"/>
</dbReference>
<dbReference type="EMBL" id="JBHTCO010000042">
    <property type="protein sequence ID" value="MFC7395088.1"/>
    <property type="molecule type" value="Genomic_DNA"/>
</dbReference>
<organism evidence="5 6">
    <name type="scientific">Scopulibacillus cellulosilyticus</name>
    <dbReference type="NCBI Taxonomy" id="2665665"/>
    <lineage>
        <taxon>Bacteria</taxon>
        <taxon>Bacillati</taxon>
        <taxon>Bacillota</taxon>
        <taxon>Bacilli</taxon>
        <taxon>Bacillales</taxon>
        <taxon>Sporolactobacillaceae</taxon>
        <taxon>Scopulibacillus</taxon>
    </lineage>
</organism>
<dbReference type="Proteomes" id="UP001596505">
    <property type="component" value="Unassembled WGS sequence"/>
</dbReference>
<comment type="caution">
    <text evidence="5">The sequence shown here is derived from an EMBL/GenBank/DDBJ whole genome shotgun (WGS) entry which is preliminary data.</text>
</comment>
<evidence type="ECO:0000256" key="2">
    <source>
        <dbReference type="ARBA" id="ARBA00023125"/>
    </source>
</evidence>
<name>A0ABW2Q094_9BACL</name>
<evidence type="ECO:0000256" key="3">
    <source>
        <dbReference type="ARBA" id="ARBA00023163"/>
    </source>
</evidence>
<keyword evidence="2 5" id="KW-0238">DNA-binding</keyword>
<feature type="domain" description="HTH lacI-type" evidence="4">
    <location>
        <begin position="3"/>
        <end position="57"/>
    </location>
</feature>
<dbReference type="SUPFAM" id="SSF47413">
    <property type="entry name" value="lambda repressor-like DNA-binding domains"/>
    <property type="match status" value="1"/>
</dbReference>
<dbReference type="PROSITE" id="PS50932">
    <property type="entry name" value="HTH_LACI_2"/>
    <property type="match status" value="1"/>
</dbReference>
<evidence type="ECO:0000313" key="5">
    <source>
        <dbReference type="EMBL" id="MFC7395088.1"/>
    </source>
</evidence>
<dbReference type="Pfam" id="PF13377">
    <property type="entry name" value="Peripla_BP_3"/>
    <property type="match status" value="1"/>
</dbReference>
<dbReference type="Pfam" id="PF00356">
    <property type="entry name" value="LacI"/>
    <property type="match status" value="1"/>
</dbReference>
<dbReference type="SUPFAM" id="SSF53822">
    <property type="entry name" value="Periplasmic binding protein-like I"/>
    <property type="match status" value="1"/>
</dbReference>
<dbReference type="GO" id="GO:0003677">
    <property type="term" value="F:DNA binding"/>
    <property type="evidence" value="ECO:0007669"/>
    <property type="project" value="UniProtKB-KW"/>
</dbReference>
<dbReference type="PANTHER" id="PTHR30146">
    <property type="entry name" value="LACI-RELATED TRANSCRIPTIONAL REPRESSOR"/>
    <property type="match status" value="1"/>
</dbReference>
<evidence type="ECO:0000259" key="4">
    <source>
        <dbReference type="PROSITE" id="PS50932"/>
    </source>
</evidence>
<dbReference type="InterPro" id="IPR010982">
    <property type="entry name" value="Lambda_DNA-bd_dom_sf"/>
</dbReference>
<protein>
    <submittedName>
        <fullName evidence="5">LacI family DNA-binding transcriptional regulator</fullName>
    </submittedName>
</protein>
<dbReference type="PROSITE" id="PS00356">
    <property type="entry name" value="HTH_LACI_1"/>
    <property type="match status" value="1"/>
</dbReference>
<dbReference type="Gene3D" id="3.40.50.2300">
    <property type="match status" value="2"/>
</dbReference>
<dbReference type="SMART" id="SM00354">
    <property type="entry name" value="HTH_LACI"/>
    <property type="match status" value="1"/>
</dbReference>
<dbReference type="CDD" id="cd01392">
    <property type="entry name" value="HTH_LacI"/>
    <property type="match status" value="1"/>
</dbReference>
<keyword evidence="6" id="KW-1185">Reference proteome</keyword>
<dbReference type="PRINTS" id="PR00036">
    <property type="entry name" value="HTHLACI"/>
</dbReference>
<dbReference type="PANTHER" id="PTHR30146:SF109">
    <property type="entry name" value="HTH-TYPE TRANSCRIPTIONAL REGULATOR GALS"/>
    <property type="match status" value="1"/>
</dbReference>
<keyword evidence="3" id="KW-0804">Transcription</keyword>
<dbReference type="RefSeq" id="WP_380969247.1">
    <property type="nucleotide sequence ID" value="NZ_JBHTCO010000042.1"/>
</dbReference>
<dbReference type="InterPro" id="IPR046335">
    <property type="entry name" value="LacI/GalR-like_sensor"/>
</dbReference>
<dbReference type="InterPro" id="IPR000843">
    <property type="entry name" value="HTH_LacI"/>
</dbReference>
<accession>A0ABW2Q094</accession>
<proteinExistence type="predicted"/>
<reference evidence="6" key="1">
    <citation type="journal article" date="2019" name="Int. J. Syst. Evol. Microbiol.">
        <title>The Global Catalogue of Microorganisms (GCM) 10K type strain sequencing project: providing services to taxonomists for standard genome sequencing and annotation.</title>
        <authorList>
            <consortium name="The Broad Institute Genomics Platform"/>
            <consortium name="The Broad Institute Genome Sequencing Center for Infectious Disease"/>
            <person name="Wu L."/>
            <person name="Ma J."/>
        </authorList>
    </citation>
    <scope>NUCLEOTIDE SEQUENCE [LARGE SCALE GENOMIC DNA]</scope>
    <source>
        <strain evidence="6">CGMCC 1.16305</strain>
    </source>
</reference>
<evidence type="ECO:0000313" key="6">
    <source>
        <dbReference type="Proteomes" id="UP001596505"/>
    </source>
</evidence>
<evidence type="ECO:0000256" key="1">
    <source>
        <dbReference type="ARBA" id="ARBA00023015"/>
    </source>
</evidence>